<dbReference type="Pfam" id="PF01437">
    <property type="entry name" value="PSI"/>
    <property type="match status" value="1"/>
</dbReference>
<dbReference type="InterPro" id="IPR016201">
    <property type="entry name" value="PSI"/>
</dbReference>
<organism evidence="10 11">
    <name type="scientific">Drosophila hydei</name>
    <name type="common">Fruit fly</name>
    <dbReference type="NCBI Taxonomy" id="7224"/>
    <lineage>
        <taxon>Eukaryota</taxon>
        <taxon>Metazoa</taxon>
        <taxon>Ecdysozoa</taxon>
        <taxon>Arthropoda</taxon>
        <taxon>Hexapoda</taxon>
        <taxon>Insecta</taxon>
        <taxon>Pterygota</taxon>
        <taxon>Neoptera</taxon>
        <taxon>Endopterygota</taxon>
        <taxon>Diptera</taxon>
        <taxon>Brachycera</taxon>
        <taxon>Muscomorpha</taxon>
        <taxon>Ephydroidea</taxon>
        <taxon>Drosophilidae</taxon>
        <taxon>Drosophila</taxon>
    </lineage>
</organism>
<evidence type="ECO:0000256" key="5">
    <source>
        <dbReference type="ARBA" id="ARBA00023136"/>
    </source>
</evidence>
<evidence type="ECO:0000256" key="3">
    <source>
        <dbReference type="ARBA" id="ARBA00022729"/>
    </source>
</evidence>
<protein>
    <submittedName>
        <fullName evidence="11">Plexin domain-containing protein 2 isoform X1</fullName>
    </submittedName>
</protein>
<evidence type="ECO:0000256" key="8">
    <source>
        <dbReference type="SAM" id="Phobius"/>
    </source>
</evidence>
<gene>
    <name evidence="11" type="primary">LOC111602035</name>
</gene>
<reference evidence="11" key="1">
    <citation type="submission" date="2025-08" db="UniProtKB">
        <authorList>
            <consortium name="RefSeq"/>
        </authorList>
    </citation>
    <scope>IDENTIFICATION</scope>
    <source>
        <strain evidence="11">15085-1641.00</strain>
        <tissue evidence="11">Whole body</tissue>
    </source>
</reference>
<dbReference type="InterPro" id="IPR031152">
    <property type="entry name" value="PLXDC"/>
</dbReference>
<evidence type="ECO:0000256" key="2">
    <source>
        <dbReference type="ARBA" id="ARBA00022692"/>
    </source>
</evidence>
<keyword evidence="10" id="KW-1185">Reference proteome</keyword>
<feature type="compositionally biased region" description="Polar residues" evidence="7">
    <location>
        <begin position="250"/>
        <end position="265"/>
    </location>
</feature>
<dbReference type="SMART" id="SM00423">
    <property type="entry name" value="PSI"/>
    <property type="match status" value="1"/>
</dbReference>
<feature type="compositionally biased region" description="Polar residues" evidence="7">
    <location>
        <begin position="650"/>
        <end position="666"/>
    </location>
</feature>
<comment type="subcellular location">
    <subcellularLocation>
        <location evidence="1">Membrane</location>
        <topology evidence="1">Single-pass type I membrane protein</topology>
    </subcellularLocation>
</comment>
<evidence type="ECO:0000256" key="1">
    <source>
        <dbReference type="ARBA" id="ARBA00004479"/>
    </source>
</evidence>
<keyword evidence="3" id="KW-0732">Signal</keyword>
<dbReference type="InterPro" id="IPR002165">
    <property type="entry name" value="Plexin_repeat"/>
</dbReference>
<dbReference type="RefSeq" id="XP_023174704.2">
    <property type="nucleotide sequence ID" value="XM_023318936.2"/>
</dbReference>
<evidence type="ECO:0000313" key="11">
    <source>
        <dbReference type="RefSeq" id="XP_023174704.2"/>
    </source>
</evidence>
<evidence type="ECO:0000259" key="9">
    <source>
        <dbReference type="SMART" id="SM00423"/>
    </source>
</evidence>
<keyword evidence="6" id="KW-0325">Glycoprotein</keyword>
<evidence type="ECO:0000256" key="4">
    <source>
        <dbReference type="ARBA" id="ARBA00022989"/>
    </source>
</evidence>
<dbReference type="GO" id="GO:0016020">
    <property type="term" value="C:membrane"/>
    <property type="evidence" value="ECO:0007669"/>
    <property type="project" value="UniProtKB-SubCell"/>
</dbReference>
<keyword evidence="2 8" id="KW-0812">Transmembrane</keyword>
<dbReference type="Proteomes" id="UP000504633">
    <property type="component" value="Unplaced"/>
</dbReference>
<keyword evidence="5 8" id="KW-0472">Membrane</keyword>
<dbReference type="AlphaFoldDB" id="A0A6J1M6B3"/>
<feature type="region of interest" description="Disordered" evidence="7">
    <location>
        <begin position="236"/>
        <end position="265"/>
    </location>
</feature>
<sequence length="753" mass="83268">MRLHPVLENGKGKTKKVKFLNLCKCRDINKANEQEEVEQKHAFKLRVIELLHFQSALCQIAPFSPHPVRASNYSTAHCISYTLFRSTSIKSPKCTESLLALERVLRNAQRISYLIAQLSDKNIYAPESYVALDTKLAFIYPEKIVRLSTDQSARQRRFVPIEDAQSVELQRRRRNAPAATADSTPILGSTMDVKNQYQSVSANVNASGSTSTTDGATVTTVDSKTSATGSVTYNVHNVGVNGTGQRKDLSSQQNGSSDAANSTNGTTSINVAAVQSAPPKKTQLMASQPMQYPKKVAAQSVPATTTTTERPLIDEVDVSDEVITKEANKSQLTRHEDHYDYYRSLFYINETETSEIWTQYRGIPENSMLSSSYRRAMTVELKFGFPFYGHNVRNITVATGGFLYTGEYVHSWLAATQYIAPLMANFDTSMSDDSFVRLLDNGTAFTVVWENVTLQDKPNYGKFTFSATLHQTGDIVFVYYQLPTSINTIQDNQHPVKVGLSDAYIVDKMLLFARRKTIYEYHRVTFGQQEITNGTIVVLTALPTCLGYSDCQSCINHNTTFECVWCPTLNRCSTNTGNDRRKQKWQQSGCDRSMISSSEACPVLGHKGNNAAQENKENNSSDNNSSNNSNNSSIPSGSSDSNGAAGSSAVTEPTMSSTQHSASGTSAGAKANRDGVNAEKSEHLGAVLPENKNVGVAVGFMVPICLVFAVTLWLFYAYRNPHTRSGQLLIQFRPSQWSWRRGEARYTAATIHM</sequence>
<dbReference type="OrthoDB" id="6285106at2759"/>
<dbReference type="GeneID" id="111602035"/>
<keyword evidence="4 8" id="KW-1133">Transmembrane helix</keyword>
<evidence type="ECO:0000256" key="7">
    <source>
        <dbReference type="SAM" id="MobiDB-lite"/>
    </source>
</evidence>
<feature type="transmembrane region" description="Helical" evidence="8">
    <location>
        <begin position="694"/>
        <end position="718"/>
    </location>
</feature>
<feature type="compositionally biased region" description="Low complexity" evidence="7">
    <location>
        <begin position="620"/>
        <end position="649"/>
    </location>
</feature>
<accession>A0A6J1M6B3</accession>
<dbReference type="KEGG" id="dhe:111602035"/>
<name>A0A6J1M6B3_DROHY</name>
<evidence type="ECO:0000256" key="6">
    <source>
        <dbReference type="ARBA" id="ARBA00023180"/>
    </source>
</evidence>
<feature type="region of interest" description="Disordered" evidence="7">
    <location>
        <begin position="604"/>
        <end position="677"/>
    </location>
</feature>
<feature type="domain" description="PSI" evidence="9">
    <location>
        <begin position="544"/>
        <end position="591"/>
    </location>
</feature>
<dbReference type="PANTHER" id="PTHR13055">
    <property type="entry name" value="TUMOR ENDOTHELIAL MARKER 7 RELATED"/>
    <property type="match status" value="1"/>
</dbReference>
<evidence type="ECO:0000313" key="10">
    <source>
        <dbReference type="Proteomes" id="UP000504633"/>
    </source>
</evidence>
<dbReference type="PANTHER" id="PTHR13055:SF12">
    <property type="entry name" value="LD40707P"/>
    <property type="match status" value="1"/>
</dbReference>
<proteinExistence type="predicted"/>